<sequence length="218" mass="23521">MKKKQVLYLILAAAIIVAGGGGYWFWYQSHYFIKSEDSRVAGDIYRVMPRISAKMTALQVEEGDTVLADQIVAQQDSTNLATSVLDQASLRSPISGTIIKTMAKAGEVVSPGQTVAMVVDKKKLYLNANIEEGDINRVKVGQPVEFTVDTFPGVTLMGKVQEIGEATASTFSLLPATNTSGNFTKVTQRVPIKISIDDQEGLSLAPGMSTIIKIHLKG</sequence>
<organism evidence="9 10">
    <name type="scientific">Paenibacillus rigui</name>
    <dbReference type="NCBI Taxonomy" id="554312"/>
    <lineage>
        <taxon>Bacteria</taxon>
        <taxon>Bacillati</taxon>
        <taxon>Bacillota</taxon>
        <taxon>Bacilli</taxon>
        <taxon>Bacillales</taxon>
        <taxon>Paenibacillaceae</taxon>
        <taxon>Paenibacillus</taxon>
    </lineage>
</organism>
<dbReference type="InterPro" id="IPR058636">
    <property type="entry name" value="Beta-barrel_YknX"/>
</dbReference>
<dbReference type="OrthoDB" id="9811754at2"/>
<dbReference type="EMBL" id="NMQW01000046">
    <property type="protein sequence ID" value="OXM83460.1"/>
    <property type="molecule type" value="Genomic_DNA"/>
</dbReference>
<dbReference type="PANTHER" id="PTHR30386">
    <property type="entry name" value="MEMBRANE FUSION SUBUNIT OF EMRAB-TOLC MULTIDRUG EFFLUX PUMP"/>
    <property type="match status" value="1"/>
</dbReference>
<feature type="domain" description="YknX-like beta-barrel" evidence="8">
    <location>
        <begin position="127"/>
        <end position="214"/>
    </location>
</feature>
<comment type="similarity">
    <text evidence="2">Belongs to the membrane fusion protein (MFP) (TC 8.A.1) family.</text>
</comment>
<dbReference type="Gene3D" id="2.40.50.100">
    <property type="match status" value="1"/>
</dbReference>
<dbReference type="GO" id="GO:0016020">
    <property type="term" value="C:membrane"/>
    <property type="evidence" value="ECO:0007669"/>
    <property type="project" value="UniProtKB-SubCell"/>
</dbReference>
<keyword evidence="4 6" id="KW-1133">Transmembrane helix</keyword>
<reference evidence="9 10" key="1">
    <citation type="submission" date="2017-07" db="EMBL/GenBank/DDBJ databases">
        <title>Genome sequencing and assembly of Paenibacillus rigui.</title>
        <authorList>
            <person name="Mayilraj S."/>
        </authorList>
    </citation>
    <scope>NUCLEOTIDE SEQUENCE [LARGE SCALE GENOMIC DNA]</scope>
    <source>
        <strain evidence="9 10">JCM 16352</strain>
    </source>
</reference>
<keyword evidence="5 6" id="KW-0472">Membrane</keyword>
<keyword evidence="3 6" id="KW-0812">Transmembrane</keyword>
<proteinExistence type="inferred from homology"/>
<name>A0A229UJA2_9BACL</name>
<feature type="transmembrane region" description="Helical" evidence="6">
    <location>
        <begin position="7"/>
        <end position="26"/>
    </location>
</feature>
<evidence type="ECO:0000256" key="1">
    <source>
        <dbReference type="ARBA" id="ARBA00004167"/>
    </source>
</evidence>
<evidence type="ECO:0000256" key="5">
    <source>
        <dbReference type="ARBA" id="ARBA00023136"/>
    </source>
</evidence>
<evidence type="ECO:0000313" key="9">
    <source>
        <dbReference type="EMBL" id="OXM83460.1"/>
    </source>
</evidence>
<dbReference type="GO" id="GO:0055085">
    <property type="term" value="P:transmembrane transport"/>
    <property type="evidence" value="ECO:0007669"/>
    <property type="project" value="InterPro"/>
</dbReference>
<comment type="subcellular location">
    <subcellularLocation>
        <location evidence="1">Membrane</location>
        <topology evidence="1">Single-pass membrane protein</topology>
    </subcellularLocation>
</comment>
<dbReference type="Pfam" id="PF25917">
    <property type="entry name" value="BSH_RND"/>
    <property type="match status" value="1"/>
</dbReference>
<evidence type="ECO:0000256" key="3">
    <source>
        <dbReference type="ARBA" id="ARBA00022692"/>
    </source>
</evidence>
<dbReference type="Pfam" id="PF25990">
    <property type="entry name" value="Beta-barrel_YknX"/>
    <property type="match status" value="1"/>
</dbReference>
<dbReference type="SUPFAM" id="SSF51230">
    <property type="entry name" value="Single hybrid motif"/>
    <property type="match status" value="1"/>
</dbReference>
<dbReference type="InterPro" id="IPR058625">
    <property type="entry name" value="MdtA-like_BSH"/>
</dbReference>
<comment type="caution">
    <text evidence="9">The sequence shown here is derived from an EMBL/GenBank/DDBJ whole genome shotgun (WGS) entry which is preliminary data.</text>
</comment>
<accession>A0A229UJA2</accession>
<evidence type="ECO:0000259" key="7">
    <source>
        <dbReference type="Pfam" id="PF25917"/>
    </source>
</evidence>
<evidence type="ECO:0000256" key="2">
    <source>
        <dbReference type="ARBA" id="ARBA00009477"/>
    </source>
</evidence>
<dbReference type="InterPro" id="IPR050739">
    <property type="entry name" value="MFP"/>
</dbReference>
<feature type="domain" description="Multidrug resistance protein MdtA-like barrel-sandwich hybrid" evidence="7">
    <location>
        <begin position="46"/>
        <end position="120"/>
    </location>
</feature>
<evidence type="ECO:0000256" key="6">
    <source>
        <dbReference type="SAM" id="Phobius"/>
    </source>
</evidence>
<protein>
    <submittedName>
        <fullName evidence="9">Hemolysin D</fullName>
    </submittedName>
</protein>
<gene>
    <name evidence="9" type="ORF">CF651_25385</name>
</gene>
<evidence type="ECO:0000256" key="4">
    <source>
        <dbReference type="ARBA" id="ARBA00022989"/>
    </source>
</evidence>
<evidence type="ECO:0000259" key="8">
    <source>
        <dbReference type="Pfam" id="PF25990"/>
    </source>
</evidence>
<dbReference type="InterPro" id="IPR011053">
    <property type="entry name" value="Single_hybrid_motif"/>
</dbReference>
<dbReference type="Proteomes" id="UP000215509">
    <property type="component" value="Unassembled WGS sequence"/>
</dbReference>
<dbReference type="PANTHER" id="PTHR30386:SF26">
    <property type="entry name" value="TRANSPORT PROTEIN COMB"/>
    <property type="match status" value="1"/>
</dbReference>
<keyword evidence="10" id="KW-1185">Reference proteome</keyword>
<evidence type="ECO:0000313" key="10">
    <source>
        <dbReference type="Proteomes" id="UP000215509"/>
    </source>
</evidence>
<dbReference type="Gene3D" id="2.40.30.170">
    <property type="match status" value="1"/>
</dbReference>
<dbReference type="RefSeq" id="WP_094017676.1">
    <property type="nucleotide sequence ID" value="NZ_NMQW01000046.1"/>
</dbReference>
<dbReference type="AlphaFoldDB" id="A0A229UJA2"/>